<protein>
    <submittedName>
        <fullName evidence="2">Uncharacterized protein</fullName>
    </submittedName>
</protein>
<feature type="region of interest" description="Disordered" evidence="1">
    <location>
        <begin position="63"/>
        <end position="103"/>
    </location>
</feature>
<dbReference type="RefSeq" id="WP_178390726.1">
    <property type="nucleotide sequence ID" value="NZ_JAESIL010000059.1"/>
</dbReference>
<gene>
    <name evidence="2" type="ORF">JMJ92_13660</name>
</gene>
<dbReference type="Proteomes" id="UP000635853">
    <property type="component" value="Unassembled WGS sequence"/>
</dbReference>
<feature type="region of interest" description="Disordered" evidence="1">
    <location>
        <begin position="130"/>
        <end position="157"/>
    </location>
</feature>
<feature type="compositionally biased region" description="Basic and acidic residues" evidence="1">
    <location>
        <begin position="7"/>
        <end position="24"/>
    </location>
</feature>
<name>A0ABS1RIU8_9RHOB</name>
<organism evidence="2 3">
    <name type="scientific">Rhodovulum visakhapatnamense</name>
    <dbReference type="NCBI Taxonomy" id="364297"/>
    <lineage>
        <taxon>Bacteria</taxon>
        <taxon>Pseudomonadati</taxon>
        <taxon>Pseudomonadota</taxon>
        <taxon>Alphaproteobacteria</taxon>
        <taxon>Rhodobacterales</taxon>
        <taxon>Paracoccaceae</taxon>
        <taxon>Rhodovulum</taxon>
    </lineage>
</organism>
<sequence length="157" mass="17467">MIAMTGHHADAVERRDLTRDGNTPLRREEVFKRADPVRRTSPKTACSKVEIRERSARISDVPAEHTIGVRVGDRRQRASGARKRPDHDLEGQRQGGTWNGAERAPQLRGSTTLIIMIMFLKRFARRATATATNSTPDPSGRFPASLAASSVEWNKVP</sequence>
<evidence type="ECO:0000313" key="3">
    <source>
        <dbReference type="Proteomes" id="UP000635853"/>
    </source>
</evidence>
<evidence type="ECO:0000256" key="1">
    <source>
        <dbReference type="SAM" id="MobiDB-lite"/>
    </source>
</evidence>
<comment type="caution">
    <text evidence="2">The sequence shown here is derived from an EMBL/GenBank/DDBJ whole genome shotgun (WGS) entry which is preliminary data.</text>
</comment>
<feature type="region of interest" description="Disordered" evidence="1">
    <location>
        <begin position="1"/>
        <end position="24"/>
    </location>
</feature>
<reference evidence="3" key="1">
    <citation type="submission" date="2021-01" db="EMBL/GenBank/DDBJ databases">
        <title>Draft genomes of Rhodovulum sulfidophilum.</title>
        <authorList>
            <person name="Guzman M.S."/>
        </authorList>
    </citation>
    <scope>NUCLEOTIDE SEQUENCE [LARGE SCALE GENOMIC DNA]</scope>
    <source>
        <strain evidence="3">AB19</strain>
    </source>
</reference>
<accession>A0ABS1RIU8</accession>
<evidence type="ECO:0000313" key="2">
    <source>
        <dbReference type="EMBL" id="MBL3579195.1"/>
    </source>
</evidence>
<proteinExistence type="predicted"/>
<dbReference type="EMBL" id="JAESIL010000059">
    <property type="protein sequence ID" value="MBL3579195.1"/>
    <property type="molecule type" value="Genomic_DNA"/>
</dbReference>
<feature type="compositionally biased region" description="Polar residues" evidence="1">
    <location>
        <begin position="147"/>
        <end position="157"/>
    </location>
</feature>
<keyword evidence="3" id="KW-1185">Reference proteome</keyword>